<dbReference type="InterPro" id="IPR002347">
    <property type="entry name" value="SDR_fam"/>
</dbReference>
<organism evidence="2 3">
    <name type="scientific">Hymenoscyphus albidus</name>
    <dbReference type="NCBI Taxonomy" id="595503"/>
    <lineage>
        <taxon>Eukaryota</taxon>
        <taxon>Fungi</taxon>
        <taxon>Dikarya</taxon>
        <taxon>Ascomycota</taxon>
        <taxon>Pezizomycotina</taxon>
        <taxon>Leotiomycetes</taxon>
        <taxon>Helotiales</taxon>
        <taxon>Helotiaceae</taxon>
        <taxon>Hymenoscyphus</taxon>
    </lineage>
</organism>
<reference evidence="2" key="1">
    <citation type="submission" date="2021-07" db="EMBL/GenBank/DDBJ databases">
        <authorList>
            <person name="Durling M."/>
        </authorList>
    </citation>
    <scope>NUCLEOTIDE SEQUENCE</scope>
</reference>
<evidence type="ECO:0000313" key="3">
    <source>
        <dbReference type="Proteomes" id="UP000701801"/>
    </source>
</evidence>
<comment type="caution">
    <text evidence="2">The sequence shown here is derived from an EMBL/GenBank/DDBJ whole genome shotgun (WGS) entry which is preliminary data.</text>
</comment>
<gene>
    <name evidence="2" type="ORF">HYALB_00011895</name>
</gene>
<dbReference type="PRINTS" id="PR00081">
    <property type="entry name" value="GDHRDH"/>
</dbReference>
<sequence>MGAYEFWSSFLHSQLFEHPKLPDTTCAGQTIIVTGANTGLGKEAARHFAALGARKLILAVRNVEAGEEAKRDIKATTQCESDVIEVWELDLCRYESIDEFVKQASKLNRVDVLLSNAGMASLQWNTFSARWDMKSRERIIGINVISTFYLAISMIPKLKTTASECGTTPRLTMVVSDAHLIAKFTELKEMMIFETFDDKERATPAVTMDRYPTSKLLEVLIVRQIAPMLEGSDVVMNMVNPGFCKSDLAREKHIFMTILSYLFARTTETGGATLVTAAMSRNESIGKYFSDGRMNDEALSKWVRSMDGKQAGIRVWNELKAILEDIQRDVTASVCPAYVDWKKTK</sequence>
<dbReference type="PANTHER" id="PTHR43157:SF31">
    <property type="entry name" value="PHOSPHATIDYLINOSITOL-GLYCAN BIOSYNTHESIS CLASS F PROTEIN"/>
    <property type="match status" value="1"/>
</dbReference>
<keyword evidence="1" id="KW-0560">Oxidoreductase</keyword>
<dbReference type="Proteomes" id="UP000701801">
    <property type="component" value="Unassembled WGS sequence"/>
</dbReference>
<keyword evidence="3" id="KW-1185">Reference proteome</keyword>
<name>A0A9N9LXW7_9HELO</name>
<dbReference type="SUPFAM" id="SSF51735">
    <property type="entry name" value="NAD(P)-binding Rossmann-fold domains"/>
    <property type="match status" value="1"/>
</dbReference>
<accession>A0A9N9LXW7</accession>
<protein>
    <submittedName>
        <fullName evidence="2">Uncharacterized protein</fullName>
    </submittedName>
</protein>
<dbReference type="OrthoDB" id="542013at2759"/>
<dbReference type="GO" id="GO:0016491">
    <property type="term" value="F:oxidoreductase activity"/>
    <property type="evidence" value="ECO:0007669"/>
    <property type="project" value="UniProtKB-KW"/>
</dbReference>
<proteinExistence type="predicted"/>
<dbReference type="PANTHER" id="PTHR43157">
    <property type="entry name" value="PHOSPHATIDYLINOSITOL-GLYCAN BIOSYNTHESIS CLASS F PROTEIN-RELATED"/>
    <property type="match status" value="1"/>
</dbReference>
<dbReference type="Gene3D" id="3.40.50.720">
    <property type="entry name" value="NAD(P)-binding Rossmann-like Domain"/>
    <property type="match status" value="1"/>
</dbReference>
<dbReference type="AlphaFoldDB" id="A0A9N9LXW7"/>
<dbReference type="Pfam" id="PF00106">
    <property type="entry name" value="adh_short"/>
    <property type="match status" value="1"/>
</dbReference>
<dbReference type="InterPro" id="IPR036291">
    <property type="entry name" value="NAD(P)-bd_dom_sf"/>
</dbReference>
<evidence type="ECO:0000313" key="2">
    <source>
        <dbReference type="EMBL" id="CAG8979491.1"/>
    </source>
</evidence>
<dbReference type="EMBL" id="CAJVRM010000316">
    <property type="protein sequence ID" value="CAG8979491.1"/>
    <property type="molecule type" value="Genomic_DNA"/>
</dbReference>
<evidence type="ECO:0000256" key="1">
    <source>
        <dbReference type="ARBA" id="ARBA00023002"/>
    </source>
</evidence>